<name>A0AAD1Y1W4_EUPCR</name>
<gene>
    <name evidence="1" type="ORF">ECRASSUSDP1_LOCUS25252</name>
</gene>
<dbReference type="Proteomes" id="UP001295684">
    <property type="component" value="Unassembled WGS sequence"/>
</dbReference>
<reference evidence="1" key="1">
    <citation type="submission" date="2023-07" db="EMBL/GenBank/DDBJ databases">
        <authorList>
            <consortium name="AG Swart"/>
            <person name="Singh M."/>
            <person name="Singh A."/>
            <person name="Seah K."/>
            <person name="Emmerich C."/>
        </authorList>
    </citation>
    <scope>NUCLEOTIDE SEQUENCE</scope>
    <source>
        <strain evidence="1">DP1</strain>
    </source>
</reference>
<evidence type="ECO:0000313" key="1">
    <source>
        <dbReference type="EMBL" id="CAI2383741.1"/>
    </source>
</evidence>
<sequence length="153" mass="17954">MERFLTTQIIIKQSGTDKYFITNQSDLLSAEIIRCESFQKAALRLAEEVGFKDAQLEGFLKLDFNGRNPHWSAIFLLQTESQEECKFMLRTEEIHGEFLTLEEFTHKAAAEEASLEDNSQYKWVKYLDEGGRVYPLDIIPHKDVRLRKKRKKH</sequence>
<protein>
    <submittedName>
        <fullName evidence="1">Uncharacterized protein</fullName>
    </submittedName>
</protein>
<evidence type="ECO:0000313" key="2">
    <source>
        <dbReference type="Proteomes" id="UP001295684"/>
    </source>
</evidence>
<accession>A0AAD1Y1W4</accession>
<proteinExistence type="predicted"/>
<comment type="caution">
    <text evidence="1">The sequence shown here is derived from an EMBL/GenBank/DDBJ whole genome shotgun (WGS) entry which is preliminary data.</text>
</comment>
<keyword evidence="2" id="KW-1185">Reference proteome</keyword>
<dbReference type="AlphaFoldDB" id="A0AAD1Y1W4"/>
<dbReference type="EMBL" id="CAMPGE010026041">
    <property type="protein sequence ID" value="CAI2383741.1"/>
    <property type="molecule type" value="Genomic_DNA"/>
</dbReference>
<organism evidence="1 2">
    <name type="scientific">Euplotes crassus</name>
    <dbReference type="NCBI Taxonomy" id="5936"/>
    <lineage>
        <taxon>Eukaryota</taxon>
        <taxon>Sar</taxon>
        <taxon>Alveolata</taxon>
        <taxon>Ciliophora</taxon>
        <taxon>Intramacronucleata</taxon>
        <taxon>Spirotrichea</taxon>
        <taxon>Hypotrichia</taxon>
        <taxon>Euplotida</taxon>
        <taxon>Euplotidae</taxon>
        <taxon>Moneuplotes</taxon>
    </lineage>
</organism>